<feature type="transmembrane region" description="Helical" evidence="5">
    <location>
        <begin position="203"/>
        <end position="224"/>
    </location>
</feature>
<reference evidence="7 8" key="1">
    <citation type="submission" date="2017-01" db="EMBL/GenBank/DDBJ databases">
        <title>The complete genome sequence of a sulfur-oxidizing marine bacterium Thioclava sp. 25B10_4T.</title>
        <authorList>
            <person name="Liu Y."/>
            <person name="Lai Q."/>
            <person name="Shao Z."/>
        </authorList>
    </citation>
    <scope>NUCLEOTIDE SEQUENCE [LARGE SCALE GENOMIC DNA]</scope>
    <source>
        <strain evidence="7 8">25B10_4</strain>
    </source>
</reference>
<keyword evidence="3 5" id="KW-1133">Transmembrane helix</keyword>
<evidence type="ECO:0000256" key="2">
    <source>
        <dbReference type="ARBA" id="ARBA00022692"/>
    </source>
</evidence>
<dbReference type="EMBL" id="CP019437">
    <property type="protein sequence ID" value="AQS47445.1"/>
    <property type="molecule type" value="Genomic_DNA"/>
</dbReference>
<comment type="subcellular location">
    <subcellularLocation>
        <location evidence="1">Membrane</location>
        <topology evidence="1">Multi-pass membrane protein</topology>
    </subcellularLocation>
</comment>
<evidence type="ECO:0000313" key="8">
    <source>
        <dbReference type="Proteomes" id="UP000185622"/>
    </source>
</evidence>
<evidence type="ECO:0000313" key="7">
    <source>
        <dbReference type="EMBL" id="AQS47445.1"/>
    </source>
</evidence>
<evidence type="ECO:0000259" key="6">
    <source>
        <dbReference type="Pfam" id="PF13515"/>
    </source>
</evidence>
<evidence type="ECO:0000256" key="4">
    <source>
        <dbReference type="ARBA" id="ARBA00023136"/>
    </source>
</evidence>
<feature type="transmembrane region" description="Helical" evidence="5">
    <location>
        <begin position="318"/>
        <end position="339"/>
    </location>
</feature>
<keyword evidence="8" id="KW-1185">Reference proteome</keyword>
<proteinExistence type="predicted"/>
<keyword evidence="2 5" id="KW-0812">Transmembrane</keyword>
<feature type="transmembrane region" description="Helical" evidence="5">
    <location>
        <begin position="121"/>
        <end position="142"/>
    </location>
</feature>
<protein>
    <recommendedName>
        <fullName evidence="6">Integral membrane bound transporter domain-containing protein</fullName>
    </recommendedName>
</protein>
<feature type="transmembrane region" description="Helical" evidence="5">
    <location>
        <begin position="22"/>
        <end position="41"/>
    </location>
</feature>
<dbReference type="Pfam" id="PF13515">
    <property type="entry name" value="FUSC_2"/>
    <property type="match status" value="1"/>
</dbReference>
<feature type="transmembrane region" description="Helical" evidence="5">
    <location>
        <begin position="277"/>
        <end position="306"/>
    </location>
</feature>
<accession>A0ABN4X8J4</accession>
<dbReference type="InterPro" id="IPR049453">
    <property type="entry name" value="Memb_transporter_dom"/>
</dbReference>
<feature type="transmembrane region" description="Helical" evidence="5">
    <location>
        <begin position="94"/>
        <end position="114"/>
    </location>
</feature>
<evidence type="ECO:0000256" key="5">
    <source>
        <dbReference type="SAM" id="Phobius"/>
    </source>
</evidence>
<feature type="domain" description="Integral membrane bound transporter" evidence="6">
    <location>
        <begin position="210"/>
        <end position="334"/>
    </location>
</feature>
<feature type="transmembrane region" description="Helical" evidence="5">
    <location>
        <begin position="244"/>
        <end position="265"/>
    </location>
</feature>
<evidence type="ECO:0000256" key="3">
    <source>
        <dbReference type="ARBA" id="ARBA00022989"/>
    </source>
</evidence>
<keyword evidence="4 5" id="KW-0472">Membrane</keyword>
<name>A0ABN4X8J4_9RHOB</name>
<organism evidence="7 8">
    <name type="scientific">Thioclava nitratireducens</name>
    <dbReference type="NCBI Taxonomy" id="1915078"/>
    <lineage>
        <taxon>Bacteria</taxon>
        <taxon>Pseudomonadati</taxon>
        <taxon>Pseudomonadota</taxon>
        <taxon>Alphaproteobacteria</taxon>
        <taxon>Rhodobacterales</taxon>
        <taxon>Paracoccaceae</taxon>
        <taxon>Thioclava</taxon>
    </lineage>
</organism>
<evidence type="ECO:0000256" key="1">
    <source>
        <dbReference type="ARBA" id="ARBA00004141"/>
    </source>
</evidence>
<gene>
    <name evidence="7" type="ORF">BMG03_06260</name>
</gene>
<sequence length="358" mass="37827">MFTVSLPNVSISRLPALNWSRGLPAALALSGLVGIVLMLDLPRGQELAALGAGFATSTGQGKSIRNRRWPVTFLDIAGKLVGIFAGMVAAKVMIGGVALSVPGMLLGAFAVGLLSRRDMSLWWLFLQSWLFFSLSTFLVQFIPSPGPVLLAVGGAMVWVLAVEEAVRMIWKYFAPETGPTLDGQVPPDGIAPRNSLIGQGLQAMGAVGLSYGIAVALSINHPYWAPLSALLMLRPRPGMTWERVFVRSLATLAGAVGASLLVLWLGPHSVLMPGLYVIFGVTAILFAPPAHYPTFVAFLTALIVVMVSMGNDAPLSNAWGRIAGTVLGGASALAMSYLAHAIRKRLGWEESLPESDAA</sequence>
<dbReference type="Proteomes" id="UP000185622">
    <property type="component" value="Chromosome"/>
</dbReference>